<evidence type="ECO:0000256" key="9">
    <source>
        <dbReference type="ARBA" id="ARBA00022848"/>
    </source>
</evidence>
<evidence type="ECO:0000313" key="18">
    <source>
        <dbReference type="Proteomes" id="UP000000673"/>
    </source>
</evidence>
<evidence type="ECO:0000256" key="3">
    <source>
        <dbReference type="ARBA" id="ARBA00004174"/>
    </source>
</evidence>
<evidence type="ECO:0000256" key="14">
    <source>
        <dbReference type="PIRSR" id="PIRSR602401-1"/>
    </source>
</evidence>
<reference evidence="16 18" key="1">
    <citation type="journal article" date="2010" name="BMC Genomics">
        <title>Combination of measures distinguishes pre-miRNAs from other stem-loops in the genome of the newly sequenced Anopheles darlingi.</title>
        <authorList>
            <person name="Mendes N.D."/>
            <person name="Freitas A.T."/>
            <person name="Vasconcelos A.T."/>
            <person name="Sagot M.F."/>
        </authorList>
    </citation>
    <scope>NUCLEOTIDE SEQUENCE</scope>
</reference>
<dbReference type="GO" id="GO:0016705">
    <property type="term" value="F:oxidoreductase activity, acting on paired donors, with incorporation or reduction of molecular oxygen"/>
    <property type="evidence" value="ECO:0007669"/>
    <property type="project" value="InterPro"/>
</dbReference>
<dbReference type="OMA" id="RINSKHT"/>
<feature type="binding site" description="axial binding residue" evidence="14">
    <location>
        <position position="267"/>
    </location>
    <ligand>
        <name>heme</name>
        <dbReference type="ChEBI" id="CHEBI:30413"/>
    </ligand>
    <ligandPart>
        <name>Fe</name>
        <dbReference type="ChEBI" id="CHEBI:18248"/>
    </ligandPart>
</feature>
<dbReference type="InterPro" id="IPR050196">
    <property type="entry name" value="Cytochrome_P450_Monoox"/>
</dbReference>
<evidence type="ECO:0000256" key="5">
    <source>
        <dbReference type="ARBA" id="ARBA00010617"/>
    </source>
</evidence>
<dbReference type="InterPro" id="IPR017972">
    <property type="entry name" value="Cyt_P450_CS"/>
</dbReference>
<evidence type="ECO:0000256" key="4">
    <source>
        <dbReference type="ARBA" id="ARBA00004406"/>
    </source>
</evidence>
<organism evidence="16">
    <name type="scientific">Anopheles darlingi</name>
    <name type="common">Mosquito</name>
    <dbReference type="NCBI Taxonomy" id="43151"/>
    <lineage>
        <taxon>Eukaryota</taxon>
        <taxon>Metazoa</taxon>
        <taxon>Ecdysozoa</taxon>
        <taxon>Arthropoda</taxon>
        <taxon>Hexapoda</taxon>
        <taxon>Insecta</taxon>
        <taxon>Pterygota</taxon>
        <taxon>Neoptera</taxon>
        <taxon>Endopterygota</taxon>
        <taxon>Diptera</taxon>
        <taxon>Nematocera</taxon>
        <taxon>Culicoidea</taxon>
        <taxon>Culicidae</taxon>
        <taxon>Anophelinae</taxon>
        <taxon>Anopheles</taxon>
    </lineage>
</organism>
<evidence type="ECO:0000256" key="2">
    <source>
        <dbReference type="ARBA" id="ARBA00003690"/>
    </source>
</evidence>
<dbReference type="Pfam" id="PF00067">
    <property type="entry name" value="p450"/>
    <property type="match status" value="1"/>
</dbReference>
<dbReference type="VEuPathDB" id="VectorBase:ADAR2_011563"/>
<keyword evidence="18" id="KW-1185">Reference proteome</keyword>
<dbReference type="PROSITE" id="PS00086">
    <property type="entry name" value="CYTOCHROME_P450"/>
    <property type="match status" value="1"/>
</dbReference>
<dbReference type="VEuPathDB" id="VectorBase:ADAC002907"/>
<dbReference type="PRINTS" id="PR00463">
    <property type="entry name" value="EP450I"/>
</dbReference>
<comment type="similarity">
    <text evidence="5 15">Belongs to the cytochrome P450 family.</text>
</comment>
<keyword evidence="8" id="KW-0256">Endoplasmic reticulum</keyword>
<dbReference type="STRING" id="43151.W5JRF5"/>
<keyword evidence="10 15" id="KW-0560">Oxidoreductase</keyword>
<keyword evidence="9" id="KW-0492">Microsome</keyword>
<comment type="cofactor">
    <cofactor evidence="1 14">
        <name>heme</name>
        <dbReference type="ChEBI" id="CHEBI:30413"/>
    </cofactor>
</comment>
<dbReference type="EMBL" id="ADMH02000686">
    <property type="protein sequence ID" value="ETN65329.1"/>
    <property type="molecule type" value="Genomic_DNA"/>
</dbReference>
<reference evidence="16" key="2">
    <citation type="submission" date="2010-05" db="EMBL/GenBank/DDBJ databases">
        <authorList>
            <person name="Almeida L.G."/>
            <person name="Nicolas M.F."/>
            <person name="Souza R.C."/>
            <person name="Vasconcelos A.T.R."/>
        </authorList>
    </citation>
    <scope>NUCLEOTIDE SEQUENCE</scope>
</reference>
<dbReference type="Proteomes" id="UP000000673">
    <property type="component" value="Unassembled WGS sequence"/>
</dbReference>
<dbReference type="GO" id="GO:0004497">
    <property type="term" value="F:monooxygenase activity"/>
    <property type="evidence" value="ECO:0007669"/>
    <property type="project" value="UniProtKB-KW"/>
</dbReference>
<evidence type="ECO:0000256" key="1">
    <source>
        <dbReference type="ARBA" id="ARBA00001971"/>
    </source>
</evidence>
<dbReference type="PRINTS" id="PR00385">
    <property type="entry name" value="P450"/>
</dbReference>
<keyword evidence="6 14" id="KW-0349">Heme</keyword>
<dbReference type="HOGENOM" id="CLU_001570_5_7_1"/>
<name>W5JRF5_ANODA</name>
<sequence length="323" mass="37132">MHAGNGVWYNDRMRCARTIRKGYSASQSRSLLRIGGQTNVKCSSIRRCAVQVYAGLCRRSTMQESVLRILRCYFRLRKNKLKNVKDTEEQEDFKKPQIFTNQLLSVKHNGNPFTDEEITHNIYTIIAAGNDTTAFQVSHTCLFLAMHPEIQERVYQEVMEVFPITDQEIEMDDLKKLSYMERVLKESLRLAPSGPNIGRQVMRDIEIGGLAIPSGSLIVLSIYAMQRRKDIWGPDADCFDPDRFLPERSVGRNANAFMAFSAGSRNCIGGRYAMIGMKIMLSNIVRRFRMSTKQTMADFRFRFDVTLKLESGYEVCLEKRTMI</sequence>
<dbReference type="eggNOG" id="KOG0157">
    <property type="taxonomic scope" value="Eukaryota"/>
</dbReference>
<evidence type="ECO:0000256" key="10">
    <source>
        <dbReference type="ARBA" id="ARBA00023002"/>
    </source>
</evidence>
<keyword evidence="7 14" id="KW-0479">Metal-binding</keyword>
<gene>
    <name evidence="16" type="ORF">AND_002907</name>
</gene>
<evidence type="ECO:0000256" key="15">
    <source>
        <dbReference type="RuleBase" id="RU000461"/>
    </source>
</evidence>
<protein>
    <submittedName>
        <fullName evidence="16">Cytochrome P450 4A10</fullName>
    </submittedName>
</protein>
<reference evidence="16" key="3">
    <citation type="journal article" date="2013" name="Nucleic Acids Res.">
        <title>The genome of Anopheles darlingi, the main neotropical malaria vector.</title>
        <authorList>
            <person name="Marinotti O."/>
            <person name="Cerqueira G.C."/>
            <person name="de Almeida L.G."/>
            <person name="Ferro M.I."/>
            <person name="Loreto E.L."/>
            <person name="Zaha A."/>
            <person name="Teixeira S.M."/>
            <person name="Wespiser A.R."/>
            <person name="Almeida E Silva A."/>
            <person name="Schlindwein A.D."/>
            <person name="Pacheco A.C."/>
            <person name="Silva A.L."/>
            <person name="Graveley B.R."/>
            <person name="Walenz B.P."/>
            <person name="Lima Bde A."/>
            <person name="Ribeiro C.A."/>
            <person name="Nunes-Silva C.G."/>
            <person name="de Carvalho C.R."/>
            <person name="Soares C.M."/>
            <person name="de Menezes C.B."/>
            <person name="Matiolli C."/>
            <person name="Caffrey D."/>
            <person name="Araujo D.A."/>
            <person name="de Oliveira D.M."/>
            <person name="Golenbock D."/>
            <person name="Grisard E.C."/>
            <person name="Fantinatti-Garboggini F."/>
            <person name="de Carvalho F.M."/>
            <person name="Barcellos F.G."/>
            <person name="Prosdocimi F."/>
            <person name="May G."/>
            <person name="Azevedo Junior G.M."/>
            <person name="Guimaraes G.M."/>
            <person name="Goldman G.H."/>
            <person name="Padilha I.Q."/>
            <person name="Batista Jda S."/>
            <person name="Ferro J.A."/>
            <person name="Ribeiro J.M."/>
            <person name="Fietto J.L."/>
            <person name="Dabbas K.M."/>
            <person name="Cerdeira L."/>
            <person name="Agnez-Lima L.F."/>
            <person name="Brocchi M."/>
            <person name="de Carvalho M.O."/>
            <person name="Teixeira Mde M."/>
            <person name="Diniz Maia Mde M."/>
            <person name="Goldman M.H."/>
            <person name="Cruz Schneider M.P."/>
            <person name="Felipe M.S."/>
            <person name="Hungria M."/>
            <person name="Nicolas M.F."/>
            <person name="Pereira M."/>
            <person name="Montes M.A."/>
            <person name="Cantao M.E."/>
            <person name="Vincentz M."/>
            <person name="Rafael M.S."/>
            <person name="Silverman N."/>
            <person name="Stoco P.H."/>
            <person name="Souza R.C."/>
            <person name="Vicentini R."/>
            <person name="Gazzinelli R.T."/>
            <person name="Neves Rde O."/>
            <person name="Silva R."/>
            <person name="Astolfi-Filho S."/>
            <person name="Maciel T.E."/>
            <person name="Urmenyi T.P."/>
            <person name="Tadei W.P."/>
            <person name="Camargo E.P."/>
            <person name="de Vasconcelos A.T."/>
        </authorList>
    </citation>
    <scope>NUCLEOTIDE SEQUENCE</scope>
</reference>
<reference evidence="17" key="4">
    <citation type="submission" date="2015-06" db="UniProtKB">
        <authorList>
            <consortium name="EnsemblMetazoa"/>
        </authorList>
    </citation>
    <scope>IDENTIFICATION</scope>
</reference>
<comment type="function">
    <text evidence="2">May be involved in the metabolism of insect hormones and in the breakdown of synthetic insecticides.</text>
</comment>
<evidence type="ECO:0000256" key="13">
    <source>
        <dbReference type="ARBA" id="ARBA00023136"/>
    </source>
</evidence>
<dbReference type="PANTHER" id="PTHR24291">
    <property type="entry name" value="CYTOCHROME P450 FAMILY 4"/>
    <property type="match status" value="1"/>
</dbReference>
<dbReference type="InterPro" id="IPR001128">
    <property type="entry name" value="Cyt_P450"/>
</dbReference>
<dbReference type="PANTHER" id="PTHR24291:SF189">
    <property type="entry name" value="CYTOCHROME P450 4C3-RELATED"/>
    <property type="match status" value="1"/>
</dbReference>
<dbReference type="AlphaFoldDB" id="W5JRF5"/>
<evidence type="ECO:0000256" key="8">
    <source>
        <dbReference type="ARBA" id="ARBA00022824"/>
    </source>
</evidence>
<keyword evidence="12 15" id="KW-0503">Monooxygenase</keyword>
<dbReference type="GO" id="GO:0020037">
    <property type="term" value="F:heme binding"/>
    <property type="evidence" value="ECO:0007669"/>
    <property type="project" value="InterPro"/>
</dbReference>
<evidence type="ECO:0000256" key="12">
    <source>
        <dbReference type="ARBA" id="ARBA00023033"/>
    </source>
</evidence>
<evidence type="ECO:0000256" key="11">
    <source>
        <dbReference type="ARBA" id="ARBA00023004"/>
    </source>
</evidence>
<evidence type="ECO:0000256" key="7">
    <source>
        <dbReference type="ARBA" id="ARBA00022723"/>
    </source>
</evidence>
<evidence type="ECO:0000256" key="6">
    <source>
        <dbReference type="ARBA" id="ARBA00022617"/>
    </source>
</evidence>
<dbReference type="SUPFAM" id="SSF48264">
    <property type="entry name" value="Cytochrome P450"/>
    <property type="match status" value="1"/>
</dbReference>
<dbReference type="GO" id="GO:0005506">
    <property type="term" value="F:iron ion binding"/>
    <property type="evidence" value="ECO:0007669"/>
    <property type="project" value="InterPro"/>
</dbReference>
<dbReference type="GO" id="GO:0005789">
    <property type="term" value="C:endoplasmic reticulum membrane"/>
    <property type="evidence" value="ECO:0007669"/>
    <property type="project" value="UniProtKB-SubCell"/>
</dbReference>
<evidence type="ECO:0000313" key="16">
    <source>
        <dbReference type="EMBL" id="ETN65329.1"/>
    </source>
</evidence>
<comment type="subcellular location">
    <subcellularLocation>
        <location evidence="4">Endoplasmic reticulum membrane</location>
        <topology evidence="4">Peripheral membrane protein</topology>
    </subcellularLocation>
    <subcellularLocation>
        <location evidence="3">Microsome membrane</location>
        <topology evidence="3">Peripheral membrane protein</topology>
    </subcellularLocation>
</comment>
<dbReference type="InterPro" id="IPR002401">
    <property type="entry name" value="Cyt_P450_E_grp-I"/>
</dbReference>
<accession>W5JRF5</accession>
<dbReference type="EnsemblMetazoa" id="ADAC002907-RA">
    <property type="protein sequence ID" value="ADAC002907-PA"/>
    <property type="gene ID" value="ADAC002907"/>
</dbReference>
<dbReference type="Gene3D" id="1.10.630.10">
    <property type="entry name" value="Cytochrome P450"/>
    <property type="match status" value="1"/>
</dbReference>
<dbReference type="InterPro" id="IPR036396">
    <property type="entry name" value="Cyt_P450_sf"/>
</dbReference>
<evidence type="ECO:0000313" key="17">
    <source>
        <dbReference type="EnsemblMetazoa" id="ADAC002907-PA"/>
    </source>
</evidence>
<keyword evidence="11 14" id="KW-0408">Iron</keyword>
<keyword evidence="13" id="KW-0472">Membrane</keyword>
<proteinExistence type="inferred from homology"/>